<evidence type="ECO:0008006" key="4">
    <source>
        <dbReference type="Google" id="ProtNLM"/>
    </source>
</evidence>
<accession>A0ABW3KJ21</accession>
<organism evidence="2 3">
    <name type="scientific">Oceanisphaera ostreae</name>
    <dbReference type="NCBI Taxonomy" id="914151"/>
    <lineage>
        <taxon>Bacteria</taxon>
        <taxon>Pseudomonadati</taxon>
        <taxon>Pseudomonadota</taxon>
        <taxon>Gammaproteobacteria</taxon>
        <taxon>Aeromonadales</taxon>
        <taxon>Aeromonadaceae</taxon>
        <taxon>Oceanisphaera</taxon>
    </lineage>
</organism>
<feature type="transmembrane region" description="Helical" evidence="1">
    <location>
        <begin position="151"/>
        <end position="170"/>
    </location>
</feature>
<comment type="caution">
    <text evidence="2">The sequence shown here is derived from an EMBL/GenBank/DDBJ whole genome shotgun (WGS) entry which is preliminary data.</text>
</comment>
<reference evidence="3" key="1">
    <citation type="journal article" date="2019" name="Int. J. Syst. Evol. Microbiol.">
        <title>The Global Catalogue of Microorganisms (GCM) 10K type strain sequencing project: providing services to taxonomists for standard genome sequencing and annotation.</title>
        <authorList>
            <consortium name="The Broad Institute Genomics Platform"/>
            <consortium name="The Broad Institute Genome Sequencing Center for Infectious Disease"/>
            <person name="Wu L."/>
            <person name="Ma J."/>
        </authorList>
    </citation>
    <scope>NUCLEOTIDE SEQUENCE [LARGE SCALE GENOMIC DNA]</scope>
    <source>
        <strain evidence="3">CCUG 60525</strain>
    </source>
</reference>
<dbReference type="Proteomes" id="UP001597048">
    <property type="component" value="Unassembled WGS sequence"/>
</dbReference>
<keyword evidence="1" id="KW-0812">Transmembrane</keyword>
<name>A0ABW3KJ21_9GAMM</name>
<evidence type="ECO:0000256" key="1">
    <source>
        <dbReference type="SAM" id="Phobius"/>
    </source>
</evidence>
<gene>
    <name evidence="2" type="ORF">ACFQ1C_12095</name>
</gene>
<dbReference type="RefSeq" id="WP_379558873.1">
    <property type="nucleotide sequence ID" value="NZ_JBHTJS010000046.1"/>
</dbReference>
<sequence>MWKKHFTRPRLLLWLALLLLVLLTGWQWLQVTQLGHHWRQFPQRTLATPLADYAEQQAVRALLTEDEALGYLLVTELANARLISSAQLYEDSGHLLAESAALTDEGRIEPTLPYVRPLYQEGEPIGFLRLQLANNPIAVAQRNIWQQLEYYLGWLLPLCLLLGLLLGLGLQHWRQHRQKTIKSE</sequence>
<keyword evidence="1" id="KW-1133">Transmembrane helix</keyword>
<keyword evidence="1" id="KW-0472">Membrane</keyword>
<evidence type="ECO:0000313" key="2">
    <source>
        <dbReference type="EMBL" id="MFD1008895.1"/>
    </source>
</evidence>
<proteinExistence type="predicted"/>
<keyword evidence="3" id="KW-1185">Reference proteome</keyword>
<evidence type="ECO:0000313" key="3">
    <source>
        <dbReference type="Proteomes" id="UP001597048"/>
    </source>
</evidence>
<protein>
    <recommendedName>
        <fullName evidence="4">Smp protein</fullName>
    </recommendedName>
</protein>
<dbReference type="EMBL" id="JBHTJS010000046">
    <property type="protein sequence ID" value="MFD1008895.1"/>
    <property type="molecule type" value="Genomic_DNA"/>
</dbReference>